<name>A0AAV7P240_PLEWA</name>
<sequence>MAFSILSPLGTPTIARCNFITAAVMISVIIAHINGMSTHIEYETLILARCGSGDERGRNSCEGHFRDSGNGLMMVSQALMGSVRSVPRRKLEAELRQRPMSPERKIEVYTSEARI</sequence>
<evidence type="ECO:0000313" key="1">
    <source>
        <dbReference type="EMBL" id="KAJ1122355.1"/>
    </source>
</evidence>
<evidence type="ECO:0000313" key="2">
    <source>
        <dbReference type="Proteomes" id="UP001066276"/>
    </source>
</evidence>
<proteinExistence type="predicted"/>
<dbReference type="EMBL" id="JANPWB010000011">
    <property type="protein sequence ID" value="KAJ1122355.1"/>
    <property type="molecule type" value="Genomic_DNA"/>
</dbReference>
<keyword evidence="2" id="KW-1185">Reference proteome</keyword>
<reference evidence="1" key="1">
    <citation type="journal article" date="2022" name="bioRxiv">
        <title>Sequencing and chromosome-scale assembly of the giantPleurodeles waltlgenome.</title>
        <authorList>
            <person name="Brown T."/>
            <person name="Elewa A."/>
            <person name="Iarovenko S."/>
            <person name="Subramanian E."/>
            <person name="Araus A.J."/>
            <person name="Petzold A."/>
            <person name="Susuki M."/>
            <person name="Suzuki K.-i.T."/>
            <person name="Hayashi T."/>
            <person name="Toyoda A."/>
            <person name="Oliveira C."/>
            <person name="Osipova E."/>
            <person name="Leigh N.D."/>
            <person name="Simon A."/>
            <person name="Yun M.H."/>
        </authorList>
    </citation>
    <scope>NUCLEOTIDE SEQUENCE</scope>
    <source>
        <strain evidence="1">20211129_DDA</strain>
        <tissue evidence="1">Liver</tissue>
    </source>
</reference>
<protein>
    <submittedName>
        <fullName evidence="1">Uncharacterized protein</fullName>
    </submittedName>
</protein>
<organism evidence="1 2">
    <name type="scientific">Pleurodeles waltl</name>
    <name type="common">Iberian ribbed newt</name>
    <dbReference type="NCBI Taxonomy" id="8319"/>
    <lineage>
        <taxon>Eukaryota</taxon>
        <taxon>Metazoa</taxon>
        <taxon>Chordata</taxon>
        <taxon>Craniata</taxon>
        <taxon>Vertebrata</taxon>
        <taxon>Euteleostomi</taxon>
        <taxon>Amphibia</taxon>
        <taxon>Batrachia</taxon>
        <taxon>Caudata</taxon>
        <taxon>Salamandroidea</taxon>
        <taxon>Salamandridae</taxon>
        <taxon>Pleurodelinae</taxon>
        <taxon>Pleurodeles</taxon>
    </lineage>
</organism>
<dbReference type="Proteomes" id="UP001066276">
    <property type="component" value="Chromosome 7"/>
</dbReference>
<comment type="caution">
    <text evidence="1">The sequence shown here is derived from an EMBL/GenBank/DDBJ whole genome shotgun (WGS) entry which is preliminary data.</text>
</comment>
<accession>A0AAV7P240</accession>
<gene>
    <name evidence="1" type="ORF">NDU88_000847</name>
</gene>
<dbReference type="AlphaFoldDB" id="A0AAV7P240"/>